<feature type="transmembrane region" description="Helical" evidence="1">
    <location>
        <begin position="73"/>
        <end position="91"/>
    </location>
</feature>
<dbReference type="OrthoDB" id="2197649at2759"/>
<dbReference type="VEuPathDB" id="MicrosporidiaDB:VCUG_00982"/>
<dbReference type="GeneID" id="19878865"/>
<feature type="transmembrane region" description="Helical" evidence="1">
    <location>
        <begin position="14"/>
        <end position="39"/>
    </location>
</feature>
<feature type="transmembrane region" description="Helical" evidence="1">
    <location>
        <begin position="97"/>
        <end position="120"/>
    </location>
</feature>
<protein>
    <submittedName>
        <fullName evidence="2">Uncharacterized protein</fullName>
    </submittedName>
</protein>
<accession>L2GV58</accession>
<keyword evidence="3" id="KW-1185">Reference proteome</keyword>
<sequence length="147" mass="16984">MFNREALVNEEKQMFYIVILCALLLLELASFGISVYFVGGVQYNQVYLVHGSTLLLGNTFLVQGIIMKTFDQVLLYPIIYFYTLAITFLSSSSEIGLYFAFKMVHVGILVLRGLILCYLINRLRREFAWYYFKKLGTSERVIGKSIF</sequence>
<dbReference type="AlphaFoldDB" id="L2GV58"/>
<keyword evidence="1" id="KW-1133">Transmembrane helix</keyword>
<keyword evidence="1" id="KW-0472">Membrane</keyword>
<dbReference type="Proteomes" id="UP000011081">
    <property type="component" value="Unassembled WGS sequence"/>
</dbReference>
<reference evidence="3" key="1">
    <citation type="submission" date="2011-03" db="EMBL/GenBank/DDBJ databases">
        <title>The genome sequence of Vavraia culicis strain floridensis.</title>
        <authorList>
            <consortium name="The Broad Institute Genome Sequencing Platform"/>
            <person name="Cuomo C."/>
            <person name="Becnel J."/>
            <person name="Sanscrainte N."/>
            <person name="Young S.K."/>
            <person name="Zeng Q."/>
            <person name="Gargeya S."/>
            <person name="Fitzgerald M."/>
            <person name="Haas B."/>
            <person name="Abouelleil A."/>
            <person name="Alvarado L."/>
            <person name="Arachchi H.M."/>
            <person name="Berlin A."/>
            <person name="Chapman S.B."/>
            <person name="Gearin G."/>
            <person name="Goldberg J."/>
            <person name="Griggs A."/>
            <person name="Gujja S."/>
            <person name="Hansen M."/>
            <person name="Heiman D."/>
            <person name="Howarth C."/>
            <person name="Larimer J."/>
            <person name="Lui A."/>
            <person name="MacDonald P.J.P."/>
            <person name="McCowen C."/>
            <person name="Montmayeur A."/>
            <person name="Murphy C."/>
            <person name="Neiman D."/>
            <person name="Pearson M."/>
            <person name="Priest M."/>
            <person name="Roberts A."/>
            <person name="Saif S."/>
            <person name="Shea T."/>
            <person name="Sisk P."/>
            <person name="Stolte C."/>
            <person name="Sykes S."/>
            <person name="Wortman J."/>
            <person name="Nusbaum C."/>
            <person name="Birren B."/>
        </authorList>
    </citation>
    <scope>NUCLEOTIDE SEQUENCE [LARGE SCALE GENOMIC DNA]</scope>
    <source>
        <strain evidence="3">floridensis</strain>
    </source>
</reference>
<keyword evidence="1" id="KW-0812">Transmembrane</keyword>
<evidence type="ECO:0000313" key="2">
    <source>
        <dbReference type="EMBL" id="ELA47551.1"/>
    </source>
</evidence>
<dbReference type="HOGENOM" id="CLU_141794_0_0_1"/>
<name>L2GV58_VAVCU</name>
<gene>
    <name evidence="2" type="ORF">VCUG_00982</name>
</gene>
<organism evidence="2 3">
    <name type="scientific">Vavraia culicis (isolate floridensis)</name>
    <name type="common">Microsporidian parasite</name>
    <dbReference type="NCBI Taxonomy" id="948595"/>
    <lineage>
        <taxon>Eukaryota</taxon>
        <taxon>Fungi</taxon>
        <taxon>Fungi incertae sedis</taxon>
        <taxon>Microsporidia</taxon>
        <taxon>Pleistophoridae</taxon>
        <taxon>Vavraia</taxon>
    </lineage>
</organism>
<dbReference type="EMBL" id="GL877416">
    <property type="protein sequence ID" value="ELA47551.1"/>
    <property type="molecule type" value="Genomic_DNA"/>
</dbReference>
<evidence type="ECO:0000313" key="3">
    <source>
        <dbReference type="Proteomes" id="UP000011081"/>
    </source>
</evidence>
<evidence type="ECO:0000256" key="1">
    <source>
        <dbReference type="SAM" id="Phobius"/>
    </source>
</evidence>
<dbReference type="RefSeq" id="XP_008074003.1">
    <property type="nucleotide sequence ID" value="XM_008075812.1"/>
</dbReference>
<dbReference type="InParanoid" id="L2GV58"/>
<proteinExistence type="predicted"/>
<dbReference type="OMA" id="RREFSWY"/>